<name>A0A5S4YKP6_9BRAD</name>
<comment type="caution">
    <text evidence="2">The sequence shown here is derived from an EMBL/GenBank/DDBJ whole genome shotgun (WGS) entry which is preliminary data.</text>
</comment>
<evidence type="ECO:0000313" key="2">
    <source>
        <dbReference type="EMBL" id="TYO64184.1"/>
    </source>
</evidence>
<dbReference type="Proteomes" id="UP000324797">
    <property type="component" value="Unassembled WGS sequence"/>
</dbReference>
<keyword evidence="3" id="KW-1185">Reference proteome</keyword>
<protein>
    <submittedName>
        <fullName evidence="2">Uncharacterized protein</fullName>
    </submittedName>
</protein>
<keyword evidence="1" id="KW-1133">Transmembrane helix</keyword>
<feature type="transmembrane region" description="Helical" evidence="1">
    <location>
        <begin position="54"/>
        <end position="80"/>
    </location>
</feature>
<dbReference type="RefSeq" id="WP_148741596.1">
    <property type="nucleotide sequence ID" value="NZ_VSTH01000078.1"/>
</dbReference>
<dbReference type="EMBL" id="VSTH01000078">
    <property type="protein sequence ID" value="TYO64184.1"/>
    <property type="molecule type" value="Genomic_DNA"/>
</dbReference>
<proteinExistence type="predicted"/>
<keyword evidence="1" id="KW-0812">Transmembrane</keyword>
<keyword evidence="1" id="KW-0472">Membrane</keyword>
<evidence type="ECO:0000313" key="3">
    <source>
        <dbReference type="Proteomes" id="UP000324797"/>
    </source>
</evidence>
<organism evidence="2 3">
    <name type="scientific">Bradyrhizobium hipponense</name>
    <dbReference type="NCBI Taxonomy" id="2605638"/>
    <lineage>
        <taxon>Bacteria</taxon>
        <taxon>Pseudomonadati</taxon>
        <taxon>Pseudomonadota</taxon>
        <taxon>Alphaproteobacteria</taxon>
        <taxon>Hyphomicrobiales</taxon>
        <taxon>Nitrobacteraceae</taxon>
        <taxon>Bradyrhizobium</taxon>
    </lineage>
</organism>
<reference evidence="2 3" key="1">
    <citation type="submission" date="2019-08" db="EMBL/GenBank/DDBJ databases">
        <title>Bradyrhizobium hipponensis sp. nov., a rhizobium isolated from a Lupinus angustifolius root nodule in Tunisia.</title>
        <authorList>
            <person name="Off K."/>
            <person name="Rejili M."/>
            <person name="Mars M."/>
            <person name="Brachmann A."/>
            <person name="Marin M."/>
        </authorList>
    </citation>
    <scope>NUCLEOTIDE SEQUENCE [LARGE SCALE GENOMIC DNA]</scope>
    <source>
        <strain evidence="3">aSej3</strain>
    </source>
</reference>
<sequence length="85" mass="8867">MRTKKPSGLISRTGAIRVMTHAMMGAALGLVFGLVLALTNPAVAALIHNGGREAVIVFIITLVTTFAIGATLTGVVFILAEDKEF</sequence>
<gene>
    <name evidence="2" type="ORF">FXV83_22685</name>
</gene>
<accession>A0A5S4YKP6</accession>
<evidence type="ECO:0000256" key="1">
    <source>
        <dbReference type="SAM" id="Phobius"/>
    </source>
</evidence>
<dbReference type="AlphaFoldDB" id="A0A5S4YKP6"/>